<gene>
    <name evidence="1" type="ORF">KI387_026229</name>
</gene>
<keyword evidence="2" id="KW-1185">Reference proteome</keyword>
<sequence>MLELVEKSELPKHLVYKPKETLDVDTDVDVDVETEEEDMVEMVPEIRLREIINHDNEDSL</sequence>
<proteinExistence type="predicted"/>
<dbReference type="AlphaFoldDB" id="A0AA38KZU8"/>
<comment type="caution">
    <text evidence="1">The sequence shown here is derived from an EMBL/GenBank/DDBJ whole genome shotgun (WGS) entry which is preliminary data.</text>
</comment>
<feature type="non-terminal residue" evidence="1">
    <location>
        <position position="60"/>
    </location>
</feature>
<name>A0AA38KZU8_TAXCH</name>
<organism evidence="1 2">
    <name type="scientific">Taxus chinensis</name>
    <name type="common">Chinese yew</name>
    <name type="synonym">Taxus wallichiana var. chinensis</name>
    <dbReference type="NCBI Taxonomy" id="29808"/>
    <lineage>
        <taxon>Eukaryota</taxon>
        <taxon>Viridiplantae</taxon>
        <taxon>Streptophyta</taxon>
        <taxon>Embryophyta</taxon>
        <taxon>Tracheophyta</taxon>
        <taxon>Spermatophyta</taxon>
        <taxon>Pinopsida</taxon>
        <taxon>Pinidae</taxon>
        <taxon>Conifers II</taxon>
        <taxon>Cupressales</taxon>
        <taxon>Taxaceae</taxon>
        <taxon>Taxus</taxon>
    </lineage>
</organism>
<reference evidence="1 2" key="1">
    <citation type="journal article" date="2021" name="Nat. Plants">
        <title>The Taxus genome provides insights into paclitaxel biosynthesis.</title>
        <authorList>
            <person name="Xiong X."/>
            <person name="Gou J."/>
            <person name="Liao Q."/>
            <person name="Li Y."/>
            <person name="Zhou Q."/>
            <person name="Bi G."/>
            <person name="Li C."/>
            <person name="Du R."/>
            <person name="Wang X."/>
            <person name="Sun T."/>
            <person name="Guo L."/>
            <person name="Liang H."/>
            <person name="Lu P."/>
            <person name="Wu Y."/>
            <person name="Zhang Z."/>
            <person name="Ro D.K."/>
            <person name="Shang Y."/>
            <person name="Huang S."/>
            <person name="Yan J."/>
        </authorList>
    </citation>
    <scope>NUCLEOTIDE SEQUENCE [LARGE SCALE GENOMIC DNA]</scope>
    <source>
        <strain evidence="1">Ta-2019</strain>
    </source>
</reference>
<protein>
    <submittedName>
        <fullName evidence="1">Uncharacterized protein</fullName>
    </submittedName>
</protein>
<evidence type="ECO:0000313" key="1">
    <source>
        <dbReference type="EMBL" id="KAH9311194.1"/>
    </source>
</evidence>
<dbReference type="Proteomes" id="UP000824469">
    <property type="component" value="Unassembled WGS sequence"/>
</dbReference>
<accession>A0AA38KZU8</accession>
<dbReference type="EMBL" id="JAHRHJ020000006">
    <property type="protein sequence ID" value="KAH9311194.1"/>
    <property type="molecule type" value="Genomic_DNA"/>
</dbReference>
<evidence type="ECO:0000313" key="2">
    <source>
        <dbReference type="Proteomes" id="UP000824469"/>
    </source>
</evidence>